<dbReference type="Pfam" id="PF00155">
    <property type="entry name" value="Aminotran_1_2"/>
    <property type="match status" value="1"/>
</dbReference>
<comment type="caution">
    <text evidence="8">The sequence shown here is derived from an EMBL/GenBank/DDBJ whole genome shotgun (WGS) entry which is preliminary data.</text>
</comment>
<name>A0A974GXC4_SEDHY</name>
<evidence type="ECO:0000313" key="9">
    <source>
        <dbReference type="Proteomes" id="UP000611629"/>
    </source>
</evidence>
<dbReference type="GO" id="GO:0008483">
    <property type="term" value="F:transaminase activity"/>
    <property type="evidence" value="ECO:0007669"/>
    <property type="project" value="UniProtKB-KW"/>
</dbReference>
<keyword evidence="6" id="KW-0663">Pyridoxal phosphate</keyword>
<dbReference type="InterPro" id="IPR015421">
    <property type="entry name" value="PyrdxlP-dep_Trfase_major"/>
</dbReference>
<gene>
    <name evidence="8" type="ORF">HZF24_13035</name>
</gene>
<keyword evidence="5" id="KW-0808">Transferase</keyword>
<organism evidence="8 9">
    <name type="scientific">Sedimentibacter hydroxybenzoicus DSM 7310</name>
    <dbReference type="NCBI Taxonomy" id="1123245"/>
    <lineage>
        <taxon>Bacteria</taxon>
        <taxon>Bacillati</taxon>
        <taxon>Bacillota</taxon>
        <taxon>Tissierellia</taxon>
        <taxon>Sedimentibacter</taxon>
    </lineage>
</organism>
<comment type="similarity">
    <text evidence="2">Belongs to the class-I pyridoxal-phosphate-dependent aminotransferase family.</text>
</comment>
<evidence type="ECO:0000256" key="1">
    <source>
        <dbReference type="ARBA" id="ARBA00001933"/>
    </source>
</evidence>
<accession>A0A974GXC4</accession>
<dbReference type="InterPro" id="IPR015422">
    <property type="entry name" value="PyrdxlP-dep_Trfase_small"/>
</dbReference>
<dbReference type="InterPro" id="IPR015424">
    <property type="entry name" value="PyrdxlP-dep_Trfase"/>
</dbReference>
<dbReference type="Gene3D" id="3.90.1150.10">
    <property type="entry name" value="Aspartate Aminotransferase, domain 1"/>
    <property type="match status" value="1"/>
</dbReference>
<keyword evidence="9" id="KW-1185">Reference proteome</keyword>
<dbReference type="FunFam" id="3.40.640.10:FF:000053">
    <property type="entry name" value="Aminotransferase, class I"/>
    <property type="match status" value="1"/>
</dbReference>
<feature type="domain" description="Aminotransferase class I/classII large" evidence="7">
    <location>
        <begin position="44"/>
        <end position="393"/>
    </location>
</feature>
<dbReference type="InterPro" id="IPR050859">
    <property type="entry name" value="Class-I_PLP-dep_aminotransf"/>
</dbReference>
<dbReference type="InterPro" id="IPR004839">
    <property type="entry name" value="Aminotransferase_I/II_large"/>
</dbReference>
<comment type="subunit">
    <text evidence="3">Homodimer.</text>
</comment>
<evidence type="ECO:0000256" key="2">
    <source>
        <dbReference type="ARBA" id="ARBA00007441"/>
    </source>
</evidence>
<proteinExistence type="inferred from homology"/>
<evidence type="ECO:0000313" key="8">
    <source>
        <dbReference type="EMBL" id="NYB75066.1"/>
    </source>
</evidence>
<evidence type="ECO:0000256" key="6">
    <source>
        <dbReference type="ARBA" id="ARBA00022898"/>
    </source>
</evidence>
<keyword evidence="4 8" id="KW-0032">Aminotransferase</keyword>
<evidence type="ECO:0000256" key="5">
    <source>
        <dbReference type="ARBA" id="ARBA00022679"/>
    </source>
</evidence>
<evidence type="ECO:0000256" key="4">
    <source>
        <dbReference type="ARBA" id="ARBA00022576"/>
    </source>
</evidence>
<dbReference type="Gene3D" id="3.40.640.10">
    <property type="entry name" value="Type I PLP-dependent aspartate aminotransferase-like (Major domain)"/>
    <property type="match status" value="1"/>
</dbReference>
<dbReference type="CDD" id="cd00609">
    <property type="entry name" value="AAT_like"/>
    <property type="match status" value="1"/>
</dbReference>
<comment type="cofactor">
    <cofactor evidence="1">
        <name>pyridoxal 5'-phosphate</name>
        <dbReference type="ChEBI" id="CHEBI:597326"/>
    </cofactor>
</comment>
<dbReference type="PANTHER" id="PTHR42790:SF19">
    <property type="entry name" value="KYNURENINE_ALPHA-AMINOADIPATE AMINOTRANSFERASE, MITOCHONDRIAL"/>
    <property type="match status" value="1"/>
</dbReference>
<evidence type="ECO:0000256" key="3">
    <source>
        <dbReference type="ARBA" id="ARBA00011738"/>
    </source>
</evidence>
<dbReference type="RefSeq" id="WP_179238769.1">
    <property type="nucleotide sequence ID" value="NZ_JACBNQ010000016.1"/>
</dbReference>
<dbReference type="GO" id="GO:1901605">
    <property type="term" value="P:alpha-amino acid metabolic process"/>
    <property type="evidence" value="ECO:0007669"/>
    <property type="project" value="TreeGrafter"/>
</dbReference>
<dbReference type="SUPFAM" id="SSF53383">
    <property type="entry name" value="PLP-dependent transferases"/>
    <property type="match status" value="1"/>
</dbReference>
<dbReference type="Proteomes" id="UP000611629">
    <property type="component" value="Unassembled WGS sequence"/>
</dbReference>
<dbReference type="AlphaFoldDB" id="A0A974GXC4"/>
<dbReference type="EMBL" id="JACBNQ010000016">
    <property type="protein sequence ID" value="NYB75066.1"/>
    <property type="molecule type" value="Genomic_DNA"/>
</dbReference>
<reference evidence="8" key="1">
    <citation type="submission" date="2020-07" db="EMBL/GenBank/DDBJ databases">
        <title>Genomic analysis of a strain of Sedimentibacter Hydroxybenzoicus DSM7310.</title>
        <authorList>
            <person name="Ma S."/>
        </authorList>
    </citation>
    <scope>NUCLEOTIDE SEQUENCE</scope>
    <source>
        <strain evidence="8">DSM 7310</strain>
    </source>
</reference>
<dbReference type="GO" id="GO:0030170">
    <property type="term" value="F:pyridoxal phosphate binding"/>
    <property type="evidence" value="ECO:0007669"/>
    <property type="project" value="InterPro"/>
</dbReference>
<evidence type="ECO:0000259" key="7">
    <source>
        <dbReference type="Pfam" id="PF00155"/>
    </source>
</evidence>
<protein>
    <submittedName>
        <fullName evidence="8">PLP-dependent aminotransferase family protein</fullName>
    </submittedName>
</protein>
<sequence length="402" mass="44631">MSNYAKRMKTMEKQANIIKGLFSAMNDPDVISFGGGAIAKECLPVDKIREITKDIMRVDGRGYEILSYGSVLGAKDLREVVVNDLLAPKGVKANPDNILIITGGLEAMNLMCQLYIEPGDVILVESPTFVHSVETFSMFEAECIPVTMDDEGMSTEDLKAKIIKYSPKMVYVIPTFQNPTGRTLSLDRRKKIAELGSKYDVIILEDDPYRDIRYSGEDLLPIKAFDKTGHTVLANSFSKIFSPGSRLGYVYANDEIISKMIDAKSATNSHTSLLPQIICAEFFKRGYYPEHHKSLCEIHRERRDAMIESIDKYFPEGTKRTFPDGGLFTWVELPGGINTSELLIESTSNPDVKVAFVAGEGFFTEGNGKGSNCMRLSFGASTPDKIRIGIEKLGKLIESKLV</sequence>
<dbReference type="PANTHER" id="PTHR42790">
    <property type="entry name" value="AMINOTRANSFERASE"/>
    <property type="match status" value="1"/>
</dbReference>